<feature type="active site" evidence="5">
    <location>
        <position position="106"/>
    </location>
</feature>
<feature type="site" description="Transition state stabilizer" evidence="7">
    <location>
        <position position="158"/>
    </location>
</feature>
<gene>
    <name evidence="9" type="primary">xth</name>
    <name evidence="9" type="ORF">CGZ93_15530</name>
</gene>
<dbReference type="Proteomes" id="UP000216311">
    <property type="component" value="Unassembled WGS sequence"/>
</dbReference>
<feature type="binding site" evidence="6">
    <location>
        <position position="156"/>
    </location>
    <ligand>
        <name>Mg(2+)</name>
        <dbReference type="ChEBI" id="CHEBI:18420"/>
        <label>1</label>
    </ligand>
</feature>
<dbReference type="InterPro" id="IPR037493">
    <property type="entry name" value="ExoIII-like"/>
</dbReference>
<dbReference type="PANTHER" id="PTHR43250:SF2">
    <property type="entry name" value="EXODEOXYRIBONUCLEASE III"/>
    <property type="match status" value="1"/>
</dbReference>
<feature type="site" description="Interaction with DNA substrate" evidence="7">
    <location>
        <position position="259"/>
    </location>
</feature>
<evidence type="ECO:0000313" key="10">
    <source>
        <dbReference type="Proteomes" id="UP000216311"/>
    </source>
</evidence>
<comment type="cofactor">
    <cofactor evidence="6">
        <name>Mg(2+)</name>
        <dbReference type="ChEBI" id="CHEBI:18420"/>
    </cofactor>
    <cofactor evidence="6">
        <name>Mn(2+)</name>
        <dbReference type="ChEBI" id="CHEBI:29035"/>
    </cofactor>
    <text evidence="6">Probably binds two magnesium or manganese ions per subunit.</text>
</comment>
<dbReference type="InterPro" id="IPR036691">
    <property type="entry name" value="Endo/exonu/phosph_ase_sf"/>
</dbReference>
<evidence type="ECO:0000313" key="9">
    <source>
        <dbReference type="EMBL" id="OYO18395.1"/>
    </source>
</evidence>
<dbReference type="GO" id="GO:0008311">
    <property type="term" value="F:double-stranded DNA 3'-5' DNA exonuclease activity"/>
    <property type="evidence" value="ECO:0007669"/>
    <property type="project" value="InterPro"/>
</dbReference>
<feature type="site" description="Important for catalytic activity" evidence="7">
    <location>
        <position position="229"/>
    </location>
</feature>
<keyword evidence="3" id="KW-0378">Hydrolase</keyword>
<dbReference type="SUPFAM" id="SSF56219">
    <property type="entry name" value="DNase I-like"/>
    <property type="match status" value="1"/>
</dbReference>
<dbReference type="NCBIfam" id="TIGR00195">
    <property type="entry name" value="exoDNase_III"/>
    <property type="match status" value="1"/>
</dbReference>
<comment type="similarity">
    <text evidence="1">Belongs to the DNA repair enzymes AP/ExoA family.</text>
</comment>
<feature type="domain" description="Endonuclease/exonuclease/phosphatase" evidence="8">
    <location>
        <begin position="4"/>
        <end position="259"/>
    </location>
</feature>
<feature type="binding site" evidence="6">
    <location>
        <position position="258"/>
    </location>
    <ligand>
        <name>Mg(2+)</name>
        <dbReference type="ChEBI" id="CHEBI:18420"/>
        <label>1</label>
    </ligand>
</feature>
<evidence type="ECO:0000256" key="5">
    <source>
        <dbReference type="PIRSR" id="PIRSR604808-1"/>
    </source>
</evidence>
<dbReference type="Gene3D" id="3.60.10.10">
    <property type="entry name" value="Endonuclease/exonuclease/phosphatase"/>
    <property type="match status" value="1"/>
</dbReference>
<dbReference type="GO" id="GO:0046872">
    <property type="term" value="F:metal ion binding"/>
    <property type="evidence" value="ECO:0007669"/>
    <property type="project" value="UniProtKB-KW"/>
</dbReference>
<protein>
    <submittedName>
        <fullName evidence="9">Exodeoxyribonuclease III</fullName>
    </submittedName>
</protein>
<name>A0A255GRG0_9ACTN</name>
<reference evidence="9 10" key="1">
    <citation type="submission" date="2017-07" db="EMBL/GenBank/DDBJ databases">
        <title>Draft whole genome sequences of clinical Proprionibacteriaceae strains.</title>
        <authorList>
            <person name="Bernier A.-M."/>
            <person name="Bernard K."/>
            <person name="Domingo M.-C."/>
        </authorList>
    </citation>
    <scope>NUCLEOTIDE SEQUENCE [LARGE SCALE GENOMIC DNA]</scope>
    <source>
        <strain evidence="9 10">NML 130396</strain>
    </source>
</reference>
<accession>A0A255GRG0</accession>
<evidence type="ECO:0000256" key="6">
    <source>
        <dbReference type="PIRSR" id="PIRSR604808-2"/>
    </source>
</evidence>
<feature type="binding site" evidence="6">
    <location>
        <position position="259"/>
    </location>
    <ligand>
        <name>Mg(2+)</name>
        <dbReference type="ChEBI" id="CHEBI:18420"/>
        <label>1</label>
    </ligand>
</feature>
<keyword evidence="2 6" id="KW-0479">Metal-binding</keyword>
<dbReference type="GO" id="GO:0006281">
    <property type="term" value="P:DNA repair"/>
    <property type="evidence" value="ECO:0007669"/>
    <property type="project" value="InterPro"/>
</dbReference>
<dbReference type="PANTHER" id="PTHR43250">
    <property type="entry name" value="EXODEOXYRIBONUCLEASE III"/>
    <property type="match status" value="1"/>
</dbReference>
<keyword evidence="6" id="KW-0464">Manganese</keyword>
<dbReference type="EMBL" id="NMVQ01000044">
    <property type="protein sequence ID" value="OYO18395.1"/>
    <property type="molecule type" value="Genomic_DNA"/>
</dbReference>
<evidence type="ECO:0000259" key="8">
    <source>
        <dbReference type="Pfam" id="PF03372"/>
    </source>
</evidence>
<evidence type="ECO:0000256" key="2">
    <source>
        <dbReference type="ARBA" id="ARBA00022723"/>
    </source>
</evidence>
<dbReference type="AlphaFoldDB" id="A0A255GRG0"/>
<proteinExistence type="inferred from homology"/>
<dbReference type="PROSITE" id="PS51435">
    <property type="entry name" value="AP_NUCLEASE_F1_4"/>
    <property type="match status" value="1"/>
</dbReference>
<evidence type="ECO:0000256" key="1">
    <source>
        <dbReference type="ARBA" id="ARBA00007092"/>
    </source>
</evidence>
<feature type="active site" description="Proton acceptor" evidence="5">
    <location>
        <position position="259"/>
    </location>
</feature>
<dbReference type="InterPro" id="IPR005135">
    <property type="entry name" value="Endo/exonuclease/phosphatase"/>
</dbReference>
<dbReference type="OrthoDB" id="9803914at2"/>
<sequence length="268" mass="30457">MRIATFNVNGLRAAQRRGFRRWLDAADCDVVGLQEVRCPAEQLPTECWDGYHWAYHQGTLPGRNGVAIMSREKPSAVRHGFGSREFDTEGRYLEVDLPGLTVASLYLPKGGTLFADEVSAARFHRKQRFLRSLARHLTASRRQAANQGREFVVMGDFNIAHTELDLKNFKTNRKSEGFLPEERAWFGSVLSPRTLVDVVRRLHPESPGPYSWWSWRGQSWANDAGWRIDYQLASPGLVARARHGGTMRDESYEARVSDHAPVLVEYAD</sequence>
<feature type="active site" description="Proton donor/acceptor" evidence="5">
    <location>
        <position position="156"/>
    </location>
</feature>
<feature type="binding site" evidence="6">
    <location>
        <position position="158"/>
    </location>
    <ligand>
        <name>Mg(2+)</name>
        <dbReference type="ChEBI" id="CHEBI:18420"/>
        <label>1</label>
    </ligand>
</feature>
<organism evidence="9 10">
    <name type="scientific">Enemella dayhoffiae</name>
    <dbReference type="NCBI Taxonomy" id="2016507"/>
    <lineage>
        <taxon>Bacteria</taxon>
        <taxon>Bacillati</taxon>
        <taxon>Actinomycetota</taxon>
        <taxon>Actinomycetes</taxon>
        <taxon>Propionibacteriales</taxon>
        <taxon>Propionibacteriaceae</taxon>
        <taxon>Enemella</taxon>
    </lineage>
</organism>
<feature type="binding site" evidence="6">
    <location>
        <position position="35"/>
    </location>
    <ligand>
        <name>Mg(2+)</name>
        <dbReference type="ChEBI" id="CHEBI:18420"/>
        <label>1</label>
    </ligand>
</feature>
<keyword evidence="10" id="KW-1185">Reference proteome</keyword>
<dbReference type="Pfam" id="PF03372">
    <property type="entry name" value="Exo_endo_phos"/>
    <property type="match status" value="1"/>
</dbReference>
<evidence type="ECO:0000256" key="7">
    <source>
        <dbReference type="PIRSR" id="PIRSR604808-3"/>
    </source>
</evidence>
<evidence type="ECO:0000256" key="4">
    <source>
        <dbReference type="ARBA" id="ARBA00022842"/>
    </source>
</evidence>
<dbReference type="InterPro" id="IPR004808">
    <property type="entry name" value="AP_endonuc_1"/>
</dbReference>
<feature type="binding site" evidence="6">
    <location>
        <position position="7"/>
    </location>
    <ligand>
        <name>Mg(2+)</name>
        <dbReference type="ChEBI" id="CHEBI:18420"/>
        <label>1</label>
    </ligand>
</feature>
<evidence type="ECO:0000256" key="3">
    <source>
        <dbReference type="ARBA" id="ARBA00022801"/>
    </source>
</evidence>
<dbReference type="RefSeq" id="WP_094365063.1">
    <property type="nucleotide sequence ID" value="NZ_NMVQ01000044.1"/>
</dbReference>
<keyword evidence="4 6" id="KW-0460">Magnesium</keyword>
<dbReference type="NCBIfam" id="TIGR00633">
    <property type="entry name" value="xth"/>
    <property type="match status" value="1"/>
</dbReference>
<comment type="caution">
    <text evidence="9">The sequence shown here is derived from an EMBL/GenBank/DDBJ whole genome shotgun (WGS) entry which is preliminary data.</text>
</comment>